<dbReference type="Pfam" id="PF00651">
    <property type="entry name" value="BTB"/>
    <property type="match status" value="1"/>
</dbReference>
<dbReference type="EMBL" id="ML119651">
    <property type="protein sequence ID" value="RPA85906.1"/>
    <property type="molecule type" value="Genomic_DNA"/>
</dbReference>
<name>A0A3N4IJT5_ASCIM</name>
<dbReference type="SUPFAM" id="SSF54695">
    <property type="entry name" value="POZ domain"/>
    <property type="match status" value="1"/>
</dbReference>
<organism evidence="3 4">
    <name type="scientific">Ascobolus immersus RN42</name>
    <dbReference type="NCBI Taxonomy" id="1160509"/>
    <lineage>
        <taxon>Eukaryota</taxon>
        <taxon>Fungi</taxon>
        <taxon>Dikarya</taxon>
        <taxon>Ascomycota</taxon>
        <taxon>Pezizomycotina</taxon>
        <taxon>Pezizomycetes</taxon>
        <taxon>Pezizales</taxon>
        <taxon>Ascobolaceae</taxon>
        <taxon>Ascobolus</taxon>
    </lineage>
</organism>
<reference evidence="3 4" key="1">
    <citation type="journal article" date="2018" name="Nat. Ecol. Evol.">
        <title>Pezizomycetes genomes reveal the molecular basis of ectomycorrhizal truffle lifestyle.</title>
        <authorList>
            <person name="Murat C."/>
            <person name="Payen T."/>
            <person name="Noel B."/>
            <person name="Kuo A."/>
            <person name="Morin E."/>
            <person name="Chen J."/>
            <person name="Kohler A."/>
            <person name="Krizsan K."/>
            <person name="Balestrini R."/>
            <person name="Da Silva C."/>
            <person name="Montanini B."/>
            <person name="Hainaut M."/>
            <person name="Levati E."/>
            <person name="Barry K.W."/>
            <person name="Belfiori B."/>
            <person name="Cichocki N."/>
            <person name="Clum A."/>
            <person name="Dockter R.B."/>
            <person name="Fauchery L."/>
            <person name="Guy J."/>
            <person name="Iotti M."/>
            <person name="Le Tacon F."/>
            <person name="Lindquist E.A."/>
            <person name="Lipzen A."/>
            <person name="Malagnac F."/>
            <person name="Mello A."/>
            <person name="Molinier V."/>
            <person name="Miyauchi S."/>
            <person name="Poulain J."/>
            <person name="Riccioni C."/>
            <person name="Rubini A."/>
            <person name="Sitrit Y."/>
            <person name="Splivallo R."/>
            <person name="Traeger S."/>
            <person name="Wang M."/>
            <person name="Zifcakova L."/>
            <person name="Wipf D."/>
            <person name="Zambonelli A."/>
            <person name="Paolocci F."/>
            <person name="Nowrousian M."/>
            <person name="Ottonello S."/>
            <person name="Baldrian P."/>
            <person name="Spatafora J.W."/>
            <person name="Henrissat B."/>
            <person name="Nagy L.G."/>
            <person name="Aury J.M."/>
            <person name="Wincker P."/>
            <person name="Grigoriev I.V."/>
            <person name="Bonfante P."/>
            <person name="Martin F.M."/>
        </authorList>
    </citation>
    <scope>NUCLEOTIDE SEQUENCE [LARGE SCALE GENOMIC DNA]</scope>
    <source>
        <strain evidence="3 4">RN42</strain>
    </source>
</reference>
<dbReference type="CDD" id="cd18186">
    <property type="entry name" value="BTB_POZ_ZBTB_KLHL-like"/>
    <property type="match status" value="1"/>
</dbReference>
<keyword evidence="4" id="KW-1185">Reference proteome</keyword>
<dbReference type="PANTHER" id="PTHR47843:SF5">
    <property type="entry name" value="BTB_POZ DOMAIN PROTEIN"/>
    <property type="match status" value="1"/>
</dbReference>
<dbReference type="PANTHER" id="PTHR47843">
    <property type="entry name" value="BTB DOMAIN-CONTAINING PROTEIN-RELATED"/>
    <property type="match status" value="1"/>
</dbReference>
<feature type="domain" description="BTB" evidence="2">
    <location>
        <begin position="67"/>
        <end position="134"/>
    </location>
</feature>
<evidence type="ECO:0000313" key="4">
    <source>
        <dbReference type="Proteomes" id="UP000275078"/>
    </source>
</evidence>
<protein>
    <recommendedName>
        <fullName evidence="2">BTB domain-containing protein</fullName>
    </recommendedName>
</protein>
<dbReference type="InterPro" id="IPR011333">
    <property type="entry name" value="SKP1/BTB/POZ_sf"/>
</dbReference>
<dbReference type="Proteomes" id="UP000275078">
    <property type="component" value="Unassembled WGS sequence"/>
</dbReference>
<evidence type="ECO:0000313" key="3">
    <source>
        <dbReference type="EMBL" id="RPA85906.1"/>
    </source>
</evidence>
<dbReference type="PROSITE" id="PS50097">
    <property type="entry name" value="BTB"/>
    <property type="match status" value="1"/>
</dbReference>
<dbReference type="Gene3D" id="3.30.710.10">
    <property type="entry name" value="Potassium Channel Kv1.1, Chain A"/>
    <property type="match status" value="1"/>
</dbReference>
<dbReference type="AlphaFoldDB" id="A0A3N4IJT5"/>
<accession>A0A3N4IJT5</accession>
<feature type="compositionally biased region" description="Acidic residues" evidence="1">
    <location>
        <begin position="8"/>
        <end position="26"/>
    </location>
</feature>
<evidence type="ECO:0000256" key="1">
    <source>
        <dbReference type="SAM" id="MobiDB-lite"/>
    </source>
</evidence>
<dbReference type="OrthoDB" id="6359816at2759"/>
<dbReference type="InterPro" id="IPR000210">
    <property type="entry name" value="BTB/POZ_dom"/>
</dbReference>
<sequence>MPSNQSNEDPEPPIEDYDSSDSESPNDDLPNRPPRPGHNEHSFERIPSLSTDVKSAASDLFMQNKYSDFRIICDGHVFPAHKAIVCQQSEFFSAMFRVGLKECEDGVVTINEERPATIYRLLSFLYLGFYNQMDLGYQGFATTKFCTKAAVLKQALMLQTGGYGDNEPDFRHTFVWATRKAYKLFKGRQDPMRLLQMHCLVQQYDINTSPPEFMADMRLQAAREEDAIFGADFTNFYEWERAFRPSPVDMHSYNNNGYYRPRKWQKNAGRGWNVIFEWAPSRSILLGLMVMRRVVESLHEESGWSLH</sequence>
<dbReference type="STRING" id="1160509.A0A3N4IJT5"/>
<proteinExistence type="predicted"/>
<feature type="region of interest" description="Disordered" evidence="1">
    <location>
        <begin position="1"/>
        <end position="48"/>
    </location>
</feature>
<gene>
    <name evidence="3" type="ORF">BJ508DRAFT_322064</name>
</gene>
<evidence type="ECO:0000259" key="2">
    <source>
        <dbReference type="PROSITE" id="PS50097"/>
    </source>
</evidence>